<evidence type="ECO:0000313" key="2">
    <source>
        <dbReference type="EMBL" id="AUI73985.1"/>
    </source>
</evidence>
<dbReference type="EMBL" id="CP015496">
    <property type="protein sequence ID" value="AUI73985.1"/>
    <property type="molecule type" value="Genomic_DNA"/>
</dbReference>
<evidence type="ECO:0000313" key="3">
    <source>
        <dbReference type="Proteomes" id="UP000234562"/>
    </source>
</evidence>
<feature type="domain" description="Integrase catalytic" evidence="1">
    <location>
        <begin position="2"/>
        <end position="71"/>
    </location>
</feature>
<dbReference type="InterPro" id="IPR036397">
    <property type="entry name" value="RNaseH_sf"/>
</dbReference>
<dbReference type="InterPro" id="IPR012337">
    <property type="entry name" value="RNaseH-like_sf"/>
</dbReference>
<dbReference type="AlphaFoldDB" id="A0AAU8XT87"/>
<accession>A0AAU8XT87</accession>
<dbReference type="Proteomes" id="UP000234562">
    <property type="component" value="Chromosome"/>
</dbReference>
<dbReference type="SUPFAM" id="SSF53098">
    <property type="entry name" value="Ribonuclease H-like"/>
    <property type="match status" value="1"/>
</dbReference>
<sequence>MKWYTDITEFNLKGKKLYLSPIIDGCGRDTVAYNISRHPNLKQVMSMSNDAFKTNQALNGLIFHTDRGWQY</sequence>
<dbReference type="InterPro" id="IPR001584">
    <property type="entry name" value="Integrase_cat-core"/>
</dbReference>
<dbReference type="GO" id="GO:0015074">
    <property type="term" value="P:DNA integration"/>
    <property type="evidence" value="ECO:0007669"/>
    <property type="project" value="InterPro"/>
</dbReference>
<proteinExistence type="predicted"/>
<protein>
    <recommendedName>
        <fullName evidence="1">Integrase catalytic domain-containing protein</fullName>
    </recommendedName>
</protein>
<reference evidence="3" key="1">
    <citation type="submission" date="2016-05" db="EMBL/GenBank/DDBJ databases">
        <title>Genome sequence of Lactobacillus helveticus FAM8105.</title>
        <authorList>
            <person name="Ahrens C."/>
            <person name="Schmid M."/>
        </authorList>
    </citation>
    <scope>NUCLEOTIDE SEQUENCE [LARGE SCALE GENOMIC DNA]</scope>
    <source>
        <strain evidence="3">FAM8105</strain>
    </source>
</reference>
<name>A0AAU8XT87_LACHE</name>
<organism evidence="2 3">
    <name type="scientific">Lactobacillus helveticus</name>
    <name type="common">Lactobacillus suntoryeus</name>
    <dbReference type="NCBI Taxonomy" id="1587"/>
    <lineage>
        <taxon>Bacteria</taxon>
        <taxon>Bacillati</taxon>
        <taxon>Bacillota</taxon>
        <taxon>Bacilli</taxon>
        <taxon>Lactobacillales</taxon>
        <taxon>Lactobacillaceae</taxon>
        <taxon>Lactobacillus</taxon>
    </lineage>
</organism>
<dbReference type="Pfam" id="PF00665">
    <property type="entry name" value="rve"/>
    <property type="match status" value="1"/>
</dbReference>
<evidence type="ECO:0000259" key="1">
    <source>
        <dbReference type="Pfam" id="PF00665"/>
    </source>
</evidence>
<gene>
    <name evidence="2" type="ORF">Lh8105_03610</name>
</gene>
<dbReference type="GO" id="GO:0003676">
    <property type="term" value="F:nucleic acid binding"/>
    <property type="evidence" value="ECO:0007669"/>
    <property type="project" value="InterPro"/>
</dbReference>
<dbReference type="Gene3D" id="3.30.420.10">
    <property type="entry name" value="Ribonuclease H-like superfamily/Ribonuclease H"/>
    <property type="match status" value="1"/>
</dbReference>